<protein>
    <recommendedName>
        <fullName evidence="1">Inner membrane protein YgaP-like transmembrane domain-containing protein</fullName>
    </recommendedName>
</protein>
<dbReference type="OrthoDB" id="5405951at2"/>
<feature type="domain" description="Inner membrane protein YgaP-like transmembrane" evidence="1">
    <location>
        <begin position="1"/>
        <end position="64"/>
    </location>
</feature>
<dbReference type="Proteomes" id="UP000186156">
    <property type="component" value="Unassembled WGS sequence"/>
</dbReference>
<sequence>MQQNVEPADRYLRLAAGLASLSSAVYGRHQSALTKTLLAGFGVMKIAEAITGYCPIKATLSRARKPQAMERASQRVQQAATQAASGVKELAGQAKQAAAQAAQHVQSKAETAIPDEVAEFLKEGTKRETSDEDNA</sequence>
<organism evidence="2 3">
    <name type="scientific">Alicyclobacillus vulcanalis</name>
    <dbReference type="NCBI Taxonomy" id="252246"/>
    <lineage>
        <taxon>Bacteria</taxon>
        <taxon>Bacillati</taxon>
        <taxon>Bacillota</taxon>
        <taxon>Bacilli</taxon>
        <taxon>Bacillales</taxon>
        <taxon>Alicyclobacillaceae</taxon>
        <taxon>Alicyclobacillus</taxon>
    </lineage>
</organism>
<dbReference type="EMBL" id="FTOO01000009">
    <property type="protein sequence ID" value="SIS99969.1"/>
    <property type="molecule type" value="Genomic_DNA"/>
</dbReference>
<dbReference type="RefSeq" id="WP_084182575.1">
    <property type="nucleotide sequence ID" value="NZ_FTOO01000009.1"/>
</dbReference>
<proteinExistence type="predicted"/>
<gene>
    <name evidence="2" type="ORF">SAMN05421799_10959</name>
</gene>
<evidence type="ECO:0000259" key="1">
    <source>
        <dbReference type="Pfam" id="PF11127"/>
    </source>
</evidence>
<dbReference type="Pfam" id="PF11127">
    <property type="entry name" value="YgaP-like_TM"/>
    <property type="match status" value="1"/>
</dbReference>
<dbReference type="InterPro" id="IPR021309">
    <property type="entry name" value="YgaP-like_TM"/>
</dbReference>
<accession>A0A1N7NP25</accession>
<keyword evidence="3" id="KW-1185">Reference proteome</keyword>
<evidence type="ECO:0000313" key="2">
    <source>
        <dbReference type="EMBL" id="SIS99969.1"/>
    </source>
</evidence>
<evidence type="ECO:0000313" key="3">
    <source>
        <dbReference type="Proteomes" id="UP000186156"/>
    </source>
</evidence>
<name>A0A1N7NP25_9BACL</name>
<dbReference type="AlphaFoldDB" id="A0A1N7NP25"/>
<reference evidence="3" key="1">
    <citation type="submission" date="2017-01" db="EMBL/GenBank/DDBJ databases">
        <authorList>
            <person name="Varghese N."/>
            <person name="Submissions S."/>
        </authorList>
    </citation>
    <scope>NUCLEOTIDE SEQUENCE [LARGE SCALE GENOMIC DNA]</scope>
    <source>
        <strain evidence="3">DSM 16176</strain>
    </source>
</reference>